<dbReference type="SMART" id="SM00354">
    <property type="entry name" value="HTH_LACI"/>
    <property type="match status" value="1"/>
</dbReference>
<dbReference type="PANTHER" id="PTHR30146:SF153">
    <property type="entry name" value="LACTOSE OPERON REPRESSOR"/>
    <property type="match status" value="1"/>
</dbReference>
<dbReference type="InterPro" id="IPR000843">
    <property type="entry name" value="HTH_LacI"/>
</dbReference>
<name>A0ABP3JEI1_9ACTN</name>
<dbReference type="Pfam" id="PF00356">
    <property type="entry name" value="LacI"/>
    <property type="match status" value="1"/>
</dbReference>
<dbReference type="PROSITE" id="PS00356">
    <property type="entry name" value="HTH_LACI_1"/>
    <property type="match status" value="1"/>
</dbReference>
<dbReference type="InterPro" id="IPR028082">
    <property type="entry name" value="Peripla_BP_I"/>
</dbReference>
<evidence type="ECO:0000256" key="1">
    <source>
        <dbReference type="ARBA" id="ARBA00023015"/>
    </source>
</evidence>
<dbReference type="Gene3D" id="1.10.260.40">
    <property type="entry name" value="lambda repressor-like DNA-binding domains"/>
    <property type="match status" value="1"/>
</dbReference>
<evidence type="ECO:0000259" key="4">
    <source>
        <dbReference type="PROSITE" id="PS50932"/>
    </source>
</evidence>
<dbReference type="GO" id="GO:0003677">
    <property type="term" value="F:DNA binding"/>
    <property type="evidence" value="ECO:0007669"/>
    <property type="project" value="UniProtKB-KW"/>
</dbReference>
<organism evidence="5 6">
    <name type="scientific">Streptomyces olivaceiscleroticus</name>
    <dbReference type="NCBI Taxonomy" id="68245"/>
    <lineage>
        <taxon>Bacteria</taxon>
        <taxon>Bacillati</taxon>
        <taxon>Actinomycetota</taxon>
        <taxon>Actinomycetes</taxon>
        <taxon>Kitasatosporales</taxon>
        <taxon>Streptomycetaceae</taxon>
        <taxon>Streptomyces</taxon>
    </lineage>
</organism>
<protein>
    <submittedName>
        <fullName evidence="5">LacI family DNA-binding transcriptional regulator</fullName>
    </submittedName>
</protein>
<dbReference type="SUPFAM" id="SSF53822">
    <property type="entry name" value="Periplasmic binding protein-like I"/>
    <property type="match status" value="1"/>
</dbReference>
<keyword evidence="1" id="KW-0805">Transcription regulation</keyword>
<keyword evidence="2 5" id="KW-0238">DNA-binding</keyword>
<dbReference type="PROSITE" id="PS50932">
    <property type="entry name" value="HTH_LACI_2"/>
    <property type="match status" value="1"/>
</dbReference>
<dbReference type="CDD" id="cd06267">
    <property type="entry name" value="PBP1_LacI_sugar_binding-like"/>
    <property type="match status" value="1"/>
</dbReference>
<proteinExistence type="predicted"/>
<dbReference type="EMBL" id="BAAABY010000009">
    <property type="protein sequence ID" value="GAA0449742.1"/>
    <property type="molecule type" value="Genomic_DNA"/>
</dbReference>
<accession>A0ABP3JEI1</accession>
<dbReference type="InterPro" id="IPR010982">
    <property type="entry name" value="Lambda_DNA-bd_dom_sf"/>
</dbReference>
<evidence type="ECO:0000256" key="2">
    <source>
        <dbReference type="ARBA" id="ARBA00023125"/>
    </source>
</evidence>
<dbReference type="PANTHER" id="PTHR30146">
    <property type="entry name" value="LACI-RELATED TRANSCRIPTIONAL REPRESSOR"/>
    <property type="match status" value="1"/>
</dbReference>
<keyword evidence="3" id="KW-0804">Transcription</keyword>
<gene>
    <name evidence="5" type="ORF">GCM10010361_12270</name>
</gene>
<dbReference type="Proteomes" id="UP001500909">
    <property type="component" value="Unassembled WGS sequence"/>
</dbReference>
<evidence type="ECO:0000313" key="5">
    <source>
        <dbReference type="EMBL" id="GAA0449742.1"/>
    </source>
</evidence>
<feature type="domain" description="HTH lacI-type" evidence="4">
    <location>
        <begin position="23"/>
        <end position="77"/>
    </location>
</feature>
<comment type="caution">
    <text evidence="5">The sequence shown here is derived from an EMBL/GenBank/DDBJ whole genome shotgun (WGS) entry which is preliminary data.</text>
</comment>
<evidence type="ECO:0000313" key="6">
    <source>
        <dbReference type="Proteomes" id="UP001500909"/>
    </source>
</evidence>
<dbReference type="Gene3D" id="3.40.50.2300">
    <property type="match status" value="2"/>
</dbReference>
<reference evidence="6" key="1">
    <citation type="journal article" date="2019" name="Int. J. Syst. Evol. Microbiol.">
        <title>The Global Catalogue of Microorganisms (GCM) 10K type strain sequencing project: providing services to taxonomists for standard genome sequencing and annotation.</title>
        <authorList>
            <consortium name="The Broad Institute Genomics Platform"/>
            <consortium name="The Broad Institute Genome Sequencing Center for Infectious Disease"/>
            <person name="Wu L."/>
            <person name="Ma J."/>
        </authorList>
    </citation>
    <scope>NUCLEOTIDE SEQUENCE [LARGE SCALE GENOMIC DNA]</scope>
    <source>
        <strain evidence="6">JCM 4805</strain>
    </source>
</reference>
<dbReference type="SUPFAM" id="SSF47413">
    <property type="entry name" value="lambda repressor-like DNA-binding domains"/>
    <property type="match status" value="1"/>
</dbReference>
<keyword evidence="6" id="KW-1185">Reference proteome</keyword>
<evidence type="ECO:0000256" key="3">
    <source>
        <dbReference type="ARBA" id="ARBA00023163"/>
    </source>
</evidence>
<dbReference type="Pfam" id="PF13377">
    <property type="entry name" value="Peripla_BP_3"/>
    <property type="match status" value="1"/>
</dbReference>
<dbReference type="InterPro" id="IPR046335">
    <property type="entry name" value="LacI/GalR-like_sensor"/>
</dbReference>
<sequence>MSPEPDRTGTAARPGREEAQVAAKLRDVAALAGVSPRTVSNVVNDSASVAPATRERVLAAIEELDYRPNLAARQLRQGRTGLIGLAIPEIGSPYFGELAGLIVEAAQQRGWTVLIDQTQGLADRERRLLSKTGGHTMDGIIISPWMLAPHEILSLAGATPVVTLGELDPQDAVDHVAIDNVAAAKEVTAHLIARGARRPAAIGTQPHRRNGTAELRLIGHRQALVDAGLTSRREWEVPVESLHREEGRRAMELLLAGPHHPDAVFCFTDELALGAVHAILARGLRVPEDVAVAGFDDIEDGRYATPGLTTVAPDKHHIATTALQLLADRIYGRMAQVAPRRVVSPHQLLPRGSSGG</sequence>
<dbReference type="CDD" id="cd01392">
    <property type="entry name" value="HTH_LacI"/>
    <property type="match status" value="1"/>
</dbReference>